<dbReference type="Pfam" id="PF02595">
    <property type="entry name" value="Gly_kinase"/>
    <property type="match status" value="1"/>
</dbReference>
<protein>
    <submittedName>
        <fullName evidence="5">Glycerate kinase II</fullName>
        <ecNumber evidence="5">2.7.1.31</ecNumber>
    </submittedName>
</protein>
<dbReference type="NCBIfam" id="NF007401">
    <property type="entry name" value="PRK09932.1"/>
    <property type="match status" value="1"/>
</dbReference>
<evidence type="ECO:0000313" key="6">
    <source>
        <dbReference type="Proteomes" id="UP000220639"/>
    </source>
</evidence>
<dbReference type="PANTHER" id="PTHR21599">
    <property type="entry name" value="GLYCERATE KINASE"/>
    <property type="match status" value="1"/>
</dbReference>
<dbReference type="AlphaFoldDB" id="A0A285B005"/>
<evidence type="ECO:0000256" key="4">
    <source>
        <dbReference type="PIRNR" id="PIRNR006078"/>
    </source>
</evidence>
<dbReference type="GO" id="GO:0031388">
    <property type="term" value="P:organic acid phosphorylation"/>
    <property type="evidence" value="ECO:0007669"/>
    <property type="project" value="UniProtKB-UniRule"/>
</dbReference>
<proteinExistence type="inferred from homology"/>
<dbReference type="InterPro" id="IPR004381">
    <property type="entry name" value="Glycerate_kinase"/>
</dbReference>
<dbReference type="Gene3D" id="3.40.50.10350">
    <property type="entry name" value="Glycerate kinase, domain 1"/>
    <property type="match status" value="1"/>
</dbReference>
<dbReference type="RefSeq" id="WP_098140410.1">
    <property type="nucleotide sequence ID" value="NZ_CBCSJA010000022.1"/>
</dbReference>
<evidence type="ECO:0000256" key="1">
    <source>
        <dbReference type="ARBA" id="ARBA00006284"/>
    </source>
</evidence>
<keyword evidence="2 4" id="KW-0808">Transferase</keyword>
<accession>A0A285B005</accession>
<dbReference type="NCBIfam" id="TIGR00045">
    <property type="entry name" value="glycerate kinase"/>
    <property type="match status" value="1"/>
</dbReference>
<dbReference type="PIRSF" id="PIRSF006078">
    <property type="entry name" value="GlxK"/>
    <property type="match status" value="1"/>
</dbReference>
<dbReference type="EC" id="2.7.1.31" evidence="5"/>
<dbReference type="InterPro" id="IPR018193">
    <property type="entry name" value="Glyc_kinase_flavodox-like_fold"/>
</dbReference>
<keyword evidence="3 4" id="KW-0418">Kinase</keyword>
<gene>
    <name evidence="5" type="primary">glxK</name>
    <name evidence="5" type="ORF">KOSB73_220341</name>
</gene>
<dbReference type="PANTHER" id="PTHR21599:SF0">
    <property type="entry name" value="GLYCERATE KINASE"/>
    <property type="match status" value="1"/>
</dbReference>
<evidence type="ECO:0000313" key="5">
    <source>
        <dbReference type="EMBL" id="SNU34222.1"/>
    </source>
</evidence>
<dbReference type="SUPFAM" id="SSF110738">
    <property type="entry name" value="Glycerate kinase I"/>
    <property type="match status" value="1"/>
</dbReference>
<dbReference type="EMBL" id="FZTC01000015">
    <property type="protein sequence ID" value="SNU34222.1"/>
    <property type="molecule type" value="Genomic_DNA"/>
</dbReference>
<dbReference type="Proteomes" id="UP000220639">
    <property type="component" value="Unassembled WGS sequence"/>
</dbReference>
<comment type="similarity">
    <text evidence="1 4">Belongs to the glycerate kinase type-1 family.</text>
</comment>
<name>A0A285B005_9ENTR</name>
<dbReference type="GO" id="GO:0008887">
    <property type="term" value="F:glycerate kinase activity"/>
    <property type="evidence" value="ECO:0007669"/>
    <property type="project" value="UniProtKB-UniRule"/>
</dbReference>
<sequence>MKIIIAPDSFKESVSASRCAQAIKAGFVSIFPQAECVCLPIADGGEGTVEAMVEATDGKMVMLPVMGPMGDFVGAFYGLSGDGQTAFIEMAAASGLMLVPAGERNPLRATSYGTGELIRHALDAGVRHIILGIGGSATVDGGMGMAQALGARFLDERGESVGLGGGALQRLVKIDLSDLDPRLHDCRIEVACDVDNPLLGERGAAAVFGPQKGACIEMVAVLERGLQNYARVMLAATGQDVAPMVGGGAAGGMGAAARVFLNATLKSGIDIVLEAVHLEEALRDADLVITGEGRIDSQTVGGKAPVGVARIAKKYDIPVIGIAGVLGDGVEAVHQHGIDAVFSILPSLAPLAEVLDRGEQNLYACARNIACAIKLGQQIPV</sequence>
<evidence type="ECO:0000256" key="2">
    <source>
        <dbReference type="ARBA" id="ARBA00022679"/>
    </source>
</evidence>
<reference evidence="6" key="1">
    <citation type="submission" date="2017-08" db="EMBL/GenBank/DDBJ databases">
        <authorList>
            <person name="Brisse S."/>
        </authorList>
    </citation>
    <scope>NUCLEOTIDE SEQUENCE [LARGE SCALE GENOMIC DNA]</scope>
    <source>
        <strain evidence="6">06D021</strain>
    </source>
</reference>
<dbReference type="Gene3D" id="3.90.1510.10">
    <property type="entry name" value="Glycerate kinase, domain 2"/>
    <property type="match status" value="1"/>
</dbReference>
<evidence type="ECO:0000256" key="3">
    <source>
        <dbReference type="ARBA" id="ARBA00022777"/>
    </source>
</evidence>
<organism evidence="5 6">
    <name type="scientific">Klebsiella grimontii</name>
    <dbReference type="NCBI Taxonomy" id="2058152"/>
    <lineage>
        <taxon>Bacteria</taxon>
        <taxon>Pseudomonadati</taxon>
        <taxon>Pseudomonadota</taxon>
        <taxon>Gammaproteobacteria</taxon>
        <taxon>Enterobacterales</taxon>
        <taxon>Enterobacteriaceae</taxon>
        <taxon>Klebsiella/Raoultella group</taxon>
        <taxon>Klebsiella</taxon>
    </lineage>
</organism>
<dbReference type="InterPro" id="IPR036129">
    <property type="entry name" value="Glycerate_kinase_sf"/>
</dbReference>
<dbReference type="InterPro" id="IPR018197">
    <property type="entry name" value="Glycerate_kinase_RE-like"/>
</dbReference>